<feature type="compositionally biased region" description="Pro residues" evidence="5">
    <location>
        <begin position="14"/>
        <end position="26"/>
    </location>
</feature>
<dbReference type="Pfam" id="PF00027">
    <property type="entry name" value="cNMP_binding"/>
    <property type="match status" value="1"/>
</dbReference>
<dbReference type="EMBL" id="CAJHUC010001037">
    <property type="protein sequence ID" value="CAD7699510.1"/>
    <property type="molecule type" value="Genomic_DNA"/>
</dbReference>
<gene>
    <name evidence="8" type="ORF">OSTQU699_LOCUS4869</name>
</gene>
<dbReference type="InterPro" id="IPR008271">
    <property type="entry name" value="Ser/Thr_kinase_AS"/>
</dbReference>
<evidence type="ECO:0000313" key="9">
    <source>
        <dbReference type="Proteomes" id="UP000708148"/>
    </source>
</evidence>
<dbReference type="CDD" id="cd14008">
    <property type="entry name" value="STKc_LKB1_CaMKK"/>
    <property type="match status" value="1"/>
</dbReference>
<dbReference type="Gene3D" id="1.10.510.10">
    <property type="entry name" value="Transferase(Phosphotransferase) domain 1"/>
    <property type="match status" value="1"/>
</dbReference>
<accession>A0A8S1J0B2</accession>
<evidence type="ECO:0000259" key="7">
    <source>
        <dbReference type="PROSITE" id="PS50042"/>
    </source>
</evidence>
<organism evidence="8 9">
    <name type="scientific">Ostreobium quekettii</name>
    <dbReference type="NCBI Taxonomy" id="121088"/>
    <lineage>
        <taxon>Eukaryota</taxon>
        <taxon>Viridiplantae</taxon>
        <taxon>Chlorophyta</taxon>
        <taxon>core chlorophytes</taxon>
        <taxon>Ulvophyceae</taxon>
        <taxon>TCBD clade</taxon>
        <taxon>Bryopsidales</taxon>
        <taxon>Ostreobineae</taxon>
        <taxon>Ostreobiaceae</taxon>
        <taxon>Ostreobium</taxon>
    </lineage>
</organism>
<proteinExistence type="predicted"/>
<evidence type="ECO:0000256" key="4">
    <source>
        <dbReference type="ARBA" id="ARBA00022992"/>
    </source>
</evidence>
<feature type="compositionally biased region" description="Polar residues" evidence="5">
    <location>
        <begin position="553"/>
        <end position="563"/>
    </location>
</feature>
<dbReference type="GO" id="GO:0004674">
    <property type="term" value="F:protein serine/threonine kinase activity"/>
    <property type="evidence" value="ECO:0007669"/>
    <property type="project" value="TreeGrafter"/>
</dbReference>
<dbReference type="InterPro" id="IPR014710">
    <property type="entry name" value="RmlC-like_jellyroll"/>
</dbReference>
<evidence type="ECO:0000256" key="5">
    <source>
        <dbReference type="SAM" id="MobiDB-lite"/>
    </source>
</evidence>
<dbReference type="InterPro" id="IPR018490">
    <property type="entry name" value="cNMP-bd_dom_sf"/>
</dbReference>
<evidence type="ECO:0000256" key="3">
    <source>
        <dbReference type="ARBA" id="ARBA00022840"/>
    </source>
</evidence>
<dbReference type="PROSITE" id="PS50042">
    <property type="entry name" value="CNMP_BINDING_3"/>
    <property type="match status" value="2"/>
</dbReference>
<keyword evidence="4" id="KW-0142">cGMP-binding</keyword>
<dbReference type="InterPro" id="IPR011009">
    <property type="entry name" value="Kinase-like_dom_sf"/>
</dbReference>
<dbReference type="PROSITE" id="PS00108">
    <property type="entry name" value="PROTEIN_KINASE_ST"/>
    <property type="match status" value="1"/>
</dbReference>
<dbReference type="InterPro" id="IPR000595">
    <property type="entry name" value="cNMP-bd_dom"/>
</dbReference>
<comment type="caution">
    <text evidence="8">The sequence shown here is derived from an EMBL/GenBank/DDBJ whole genome shotgun (WGS) entry which is preliminary data.</text>
</comment>
<dbReference type="PANTHER" id="PTHR24346">
    <property type="entry name" value="MAP/MICROTUBULE AFFINITY-REGULATING KINASE"/>
    <property type="match status" value="1"/>
</dbReference>
<dbReference type="SUPFAM" id="SSF56112">
    <property type="entry name" value="Protein kinase-like (PK-like)"/>
    <property type="match status" value="1"/>
</dbReference>
<keyword evidence="1" id="KW-0140">cGMP</keyword>
<dbReference type="GO" id="GO:0005524">
    <property type="term" value="F:ATP binding"/>
    <property type="evidence" value="ECO:0007669"/>
    <property type="project" value="UniProtKB-KW"/>
</dbReference>
<keyword evidence="3" id="KW-0067">ATP-binding</keyword>
<evidence type="ECO:0000256" key="2">
    <source>
        <dbReference type="ARBA" id="ARBA00022741"/>
    </source>
</evidence>
<feature type="region of interest" description="Disordered" evidence="5">
    <location>
        <begin position="1"/>
        <end position="104"/>
    </location>
</feature>
<evidence type="ECO:0008006" key="10">
    <source>
        <dbReference type="Google" id="ProtNLM"/>
    </source>
</evidence>
<name>A0A8S1J0B2_9CHLO</name>
<feature type="region of interest" description="Disordered" evidence="5">
    <location>
        <begin position="531"/>
        <end position="564"/>
    </location>
</feature>
<protein>
    <recommendedName>
        <fullName evidence="10">cGMP-dependent protein kinase</fullName>
    </recommendedName>
</protein>
<dbReference type="PANTHER" id="PTHR24346:SF77">
    <property type="entry name" value="SERINE THREONINE PROTEIN KINASE"/>
    <property type="match status" value="1"/>
</dbReference>
<dbReference type="InterPro" id="IPR018488">
    <property type="entry name" value="cNMP-bd_CS"/>
</dbReference>
<feature type="domain" description="Protein kinase" evidence="6">
    <location>
        <begin position="182"/>
        <end position="449"/>
    </location>
</feature>
<dbReference type="InterPro" id="IPR000719">
    <property type="entry name" value="Prot_kinase_dom"/>
</dbReference>
<evidence type="ECO:0000313" key="8">
    <source>
        <dbReference type="EMBL" id="CAD7699510.1"/>
    </source>
</evidence>
<sequence>MGCLYSKEGQSPPDAEPGPSYGPPKPGAQHAYLHGQPGALGTPKSASHHSAHGGKPLPRPVQPAGEQYRRPRSSVSEGQWSGRLKNRPSQEPLKHISDSAEDGDWDNCETVFNLDDVEEAQIGVDPSQVDTQGSSVVDKAFQNSLLGAKNKAGLDDPPTTNYRETPLLRIEKVKGCMFVNQYLVVKYLGRGACGKVFLCLNVQDSRLYAMKAVRKSDLQTSRNQAQKRNPMEDLKREIMIMKKMKHPNIVTLTEVIDDPSGSKLLLVMEYMEGGPVMTREALERCERLPEELVARYFKDMVRALDYLHSQRVVHGDLKPENVLVSAHGEVKLSDFGCSKVIVSGNEYLERCNGTPAFLAPEMMKPNSRYRGRPTDIYAMGACLYTLVFGRIPFTAPNLYQLFQVVQNENVTFPESVHVSESLKDLLTRLLTKNPKERITLLEVRHHPWVTGNGRYPLPRWTPHSDPYANAAHENSAHKVRDFIAKLAKQSVRERTFEESEILLRQGDTGSFMLYIVSGKVEVLLKCSMPARRTGRNHTSNRKRGSTDSGDPLMNSSDSASSVALTDEDRQARQILVNASSNAIKFIRTLDRSPFGLHVGTRNGGDVVGEMALFSRESTRTATVRALTRTTVKVLSKEEVFNYFARHAKEKQQLREVMWRREGESVTVEGLFQLGKVHEVLANSWGMR</sequence>
<dbReference type="AlphaFoldDB" id="A0A8S1J0B2"/>
<dbReference type="FunFam" id="1.10.510.10:FF:000571">
    <property type="entry name" value="Maternal embryonic leucine zipper kinase"/>
    <property type="match status" value="1"/>
</dbReference>
<dbReference type="PROSITE" id="PS00889">
    <property type="entry name" value="CNMP_BINDING_2"/>
    <property type="match status" value="1"/>
</dbReference>
<feature type="domain" description="Cyclic nucleotide-binding" evidence="7">
    <location>
        <begin position="490"/>
        <end position="523"/>
    </location>
</feature>
<dbReference type="PROSITE" id="PS50011">
    <property type="entry name" value="PROTEIN_KINASE_DOM"/>
    <property type="match status" value="1"/>
</dbReference>
<evidence type="ECO:0000256" key="1">
    <source>
        <dbReference type="ARBA" id="ARBA00022535"/>
    </source>
</evidence>
<dbReference type="CDD" id="cd00038">
    <property type="entry name" value="CAP_ED"/>
    <property type="match status" value="1"/>
</dbReference>
<dbReference type="GO" id="GO:0005737">
    <property type="term" value="C:cytoplasm"/>
    <property type="evidence" value="ECO:0007669"/>
    <property type="project" value="TreeGrafter"/>
</dbReference>
<dbReference type="Proteomes" id="UP000708148">
    <property type="component" value="Unassembled WGS sequence"/>
</dbReference>
<evidence type="ECO:0000259" key="6">
    <source>
        <dbReference type="PROSITE" id="PS50011"/>
    </source>
</evidence>
<dbReference type="OrthoDB" id="8693905at2759"/>
<keyword evidence="2" id="KW-0547">Nucleotide-binding</keyword>
<dbReference type="SMART" id="SM00220">
    <property type="entry name" value="S_TKc"/>
    <property type="match status" value="1"/>
</dbReference>
<dbReference type="Gene3D" id="3.30.200.20">
    <property type="entry name" value="Phosphorylase Kinase, domain 1"/>
    <property type="match status" value="1"/>
</dbReference>
<feature type="compositionally biased region" description="Basic residues" evidence="5">
    <location>
        <begin position="532"/>
        <end position="543"/>
    </location>
</feature>
<feature type="domain" description="Cyclic nucleotide-binding" evidence="7">
    <location>
        <begin position="598"/>
        <end position="660"/>
    </location>
</feature>
<dbReference type="Gene3D" id="2.60.120.10">
    <property type="entry name" value="Jelly Rolls"/>
    <property type="match status" value="1"/>
</dbReference>
<dbReference type="SUPFAM" id="SSF51206">
    <property type="entry name" value="cAMP-binding domain-like"/>
    <property type="match status" value="1"/>
</dbReference>
<keyword evidence="9" id="KW-1185">Reference proteome</keyword>
<dbReference type="GO" id="GO:0035556">
    <property type="term" value="P:intracellular signal transduction"/>
    <property type="evidence" value="ECO:0007669"/>
    <property type="project" value="TreeGrafter"/>
</dbReference>
<reference evidence="8" key="1">
    <citation type="submission" date="2020-12" db="EMBL/GenBank/DDBJ databases">
        <authorList>
            <person name="Iha C."/>
        </authorList>
    </citation>
    <scope>NUCLEOTIDE SEQUENCE</scope>
</reference>
<dbReference type="GO" id="GO:0030553">
    <property type="term" value="F:cGMP binding"/>
    <property type="evidence" value="ECO:0007669"/>
    <property type="project" value="UniProtKB-KW"/>
</dbReference>
<dbReference type="Pfam" id="PF00069">
    <property type="entry name" value="Pkinase"/>
    <property type="match status" value="1"/>
</dbReference>